<evidence type="ECO:0000256" key="2">
    <source>
        <dbReference type="ARBA" id="ARBA00022827"/>
    </source>
</evidence>
<organism evidence="6 7">
    <name type="scientific">Athelia psychrophila</name>
    <dbReference type="NCBI Taxonomy" id="1759441"/>
    <lineage>
        <taxon>Eukaryota</taxon>
        <taxon>Fungi</taxon>
        <taxon>Dikarya</taxon>
        <taxon>Basidiomycota</taxon>
        <taxon>Agaricomycotina</taxon>
        <taxon>Agaricomycetes</taxon>
        <taxon>Agaricomycetidae</taxon>
        <taxon>Atheliales</taxon>
        <taxon>Atheliaceae</taxon>
        <taxon>Athelia</taxon>
    </lineage>
</organism>
<sequence length="391" mass="42437">MTTTSSPRIAIVGAGLGGLSLLTHLQRHGITATMYEKDSSFDERSHIGSILDIHYESGQRALNEANIDWKHLALPEGEETKIYDSKGTLLYEDKGHTGAPVPPEHSRPEIDRTVLRKLFYDYVVASDSIKWSHNLRSSRRLSDGTYELTFADGITTTCDLLVGADGAWSKVRPLVSSEKPAFCGITGAETSLAPATIASSDEMQEISKNIGQGTSFALQSGNALISQRQGDGRIRTYAWFHAEESFTLPTADVAATRAILLSRFETWNPWLRKLISECDPAGIYLRPLYALSTGHKWDSVPGVTLIGDAAHLSIPSGEGANLALLDGLELALALAGAKESGKWQEAIEVFEREMCDRAAGFAAEGNMDFLLGDEAPDSAVKFFQSHGPPPE</sequence>
<gene>
    <name evidence="6" type="ORF">FIBSPDRAFT_837428</name>
</gene>
<evidence type="ECO:0000313" key="7">
    <source>
        <dbReference type="Proteomes" id="UP000076532"/>
    </source>
</evidence>
<dbReference type="EMBL" id="KV417660">
    <property type="protein sequence ID" value="KZP11631.1"/>
    <property type="molecule type" value="Genomic_DNA"/>
</dbReference>
<dbReference type="GO" id="GO:0071949">
    <property type="term" value="F:FAD binding"/>
    <property type="evidence" value="ECO:0007669"/>
    <property type="project" value="InterPro"/>
</dbReference>
<reference evidence="6 7" key="1">
    <citation type="journal article" date="2016" name="Mol. Biol. Evol.">
        <title>Comparative Genomics of Early-Diverging Mushroom-Forming Fungi Provides Insights into the Origins of Lignocellulose Decay Capabilities.</title>
        <authorList>
            <person name="Nagy L.G."/>
            <person name="Riley R."/>
            <person name="Tritt A."/>
            <person name="Adam C."/>
            <person name="Daum C."/>
            <person name="Floudas D."/>
            <person name="Sun H."/>
            <person name="Yadav J.S."/>
            <person name="Pangilinan J."/>
            <person name="Larsson K.H."/>
            <person name="Matsuura K."/>
            <person name="Barry K."/>
            <person name="Labutti K."/>
            <person name="Kuo R."/>
            <person name="Ohm R.A."/>
            <person name="Bhattacharya S.S."/>
            <person name="Shirouzu T."/>
            <person name="Yoshinaga Y."/>
            <person name="Martin F.M."/>
            <person name="Grigoriev I.V."/>
            <person name="Hibbett D.S."/>
        </authorList>
    </citation>
    <scope>NUCLEOTIDE SEQUENCE [LARGE SCALE GENOMIC DNA]</scope>
    <source>
        <strain evidence="6 7">CBS 109695</strain>
    </source>
</reference>
<accession>A0A166AI68</accession>
<dbReference type="PANTHER" id="PTHR46972">
    <property type="entry name" value="MONOOXYGENASE ASQM-RELATED"/>
    <property type="match status" value="1"/>
</dbReference>
<keyword evidence="3" id="KW-0560">Oxidoreductase</keyword>
<dbReference type="PANTHER" id="PTHR46972:SF1">
    <property type="entry name" value="FAD DEPENDENT OXIDOREDUCTASE DOMAIN-CONTAINING PROTEIN"/>
    <property type="match status" value="1"/>
</dbReference>
<evidence type="ECO:0000313" key="6">
    <source>
        <dbReference type="EMBL" id="KZP11631.1"/>
    </source>
</evidence>
<dbReference type="STRING" id="436010.A0A166AI68"/>
<dbReference type="Proteomes" id="UP000076532">
    <property type="component" value="Unassembled WGS sequence"/>
</dbReference>
<keyword evidence="2" id="KW-0274">FAD</keyword>
<dbReference type="Gene3D" id="3.50.50.60">
    <property type="entry name" value="FAD/NAD(P)-binding domain"/>
    <property type="match status" value="1"/>
</dbReference>
<keyword evidence="7" id="KW-1185">Reference proteome</keyword>
<evidence type="ECO:0000256" key="1">
    <source>
        <dbReference type="ARBA" id="ARBA00022630"/>
    </source>
</evidence>
<dbReference type="GO" id="GO:0004497">
    <property type="term" value="F:monooxygenase activity"/>
    <property type="evidence" value="ECO:0007669"/>
    <property type="project" value="UniProtKB-KW"/>
</dbReference>
<evidence type="ECO:0000256" key="4">
    <source>
        <dbReference type="ARBA" id="ARBA00023033"/>
    </source>
</evidence>
<protein>
    <submittedName>
        <fullName evidence="6">FAD/NAD(P)-binding domain-containing protein</fullName>
    </submittedName>
</protein>
<dbReference type="OrthoDB" id="655030at2759"/>
<keyword evidence="1" id="KW-0285">Flavoprotein</keyword>
<feature type="domain" description="FAD-binding" evidence="5">
    <location>
        <begin position="155"/>
        <end position="337"/>
    </location>
</feature>
<dbReference type="Pfam" id="PF01494">
    <property type="entry name" value="FAD_binding_3"/>
    <property type="match status" value="1"/>
</dbReference>
<name>A0A166AI68_9AGAM</name>
<dbReference type="PRINTS" id="PR00420">
    <property type="entry name" value="RNGMNOXGNASE"/>
</dbReference>
<evidence type="ECO:0000259" key="5">
    <source>
        <dbReference type="Pfam" id="PF01494"/>
    </source>
</evidence>
<dbReference type="InterPro" id="IPR036188">
    <property type="entry name" value="FAD/NAD-bd_sf"/>
</dbReference>
<dbReference type="InterPro" id="IPR002938">
    <property type="entry name" value="FAD-bd"/>
</dbReference>
<dbReference type="SUPFAM" id="SSF51905">
    <property type="entry name" value="FAD/NAD(P)-binding domain"/>
    <property type="match status" value="1"/>
</dbReference>
<dbReference type="AlphaFoldDB" id="A0A166AI68"/>
<evidence type="ECO:0000256" key="3">
    <source>
        <dbReference type="ARBA" id="ARBA00023002"/>
    </source>
</evidence>
<keyword evidence="4" id="KW-0503">Monooxygenase</keyword>
<proteinExistence type="predicted"/>